<dbReference type="EnsemblPlants" id="PNT62172">
    <property type="protein sequence ID" value="PNT62172"/>
    <property type="gene ID" value="BRADI_5g26680v3"/>
</dbReference>
<protein>
    <recommendedName>
        <fullName evidence="4">Cathepsin propeptide inhibitor domain-containing protein</fullName>
    </recommendedName>
</protein>
<evidence type="ECO:0000313" key="1">
    <source>
        <dbReference type="EMBL" id="PNT62172.1"/>
    </source>
</evidence>
<dbReference type="Gene3D" id="1.10.287.2250">
    <property type="match status" value="1"/>
</dbReference>
<dbReference type="EMBL" id="CM000884">
    <property type="protein sequence ID" value="PNT62172.1"/>
    <property type="molecule type" value="Genomic_DNA"/>
</dbReference>
<keyword evidence="3" id="KW-1185">Reference proteome</keyword>
<dbReference type="InterPro" id="IPR038765">
    <property type="entry name" value="Papain-like_cys_pep_sf"/>
</dbReference>
<dbReference type="KEGG" id="bdi:106865581"/>
<organism evidence="1">
    <name type="scientific">Brachypodium distachyon</name>
    <name type="common">Purple false brome</name>
    <name type="synonym">Trachynia distachya</name>
    <dbReference type="NCBI Taxonomy" id="15368"/>
    <lineage>
        <taxon>Eukaryota</taxon>
        <taxon>Viridiplantae</taxon>
        <taxon>Streptophyta</taxon>
        <taxon>Embryophyta</taxon>
        <taxon>Tracheophyta</taxon>
        <taxon>Spermatophyta</taxon>
        <taxon>Magnoliopsida</taxon>
        <taxon>Liliopsida</taxon>
        <taxon>Poales</taxon>
        <taxon>Poaceae</taxon>
        <taxon>BOP clade</taxon>
        <taxon>Pooideae</taxon>
        <taxon>Stipodae</taxon>
        <taxon>Brachypodieae</taxon>
        <taxon>Brachypodium</taxon>
    </lineage>
</organism>
<gene>
    <name evidence="2" type="primary">LOC106865581</name>
    <name evidence="1" type="ORF">BRADI_5g26680v3</name>
</gene>
<dbReference type="RefSeq" id="XP_014751293.1">
    <property type="nucleotide sequence ID" value="XM_014895807.2"/>
</dbReference>
<evidence type="ECO:0008006" key="4">
    <source>
        <dbReference type="Google" id="ProtNLM"/>
    </source>
</evidence>
<dbReference type="AlphaFoldDB" id="A0A2K2CJG3"/>
<dbReference type="ExpressionAtlas" id="A0A2K2CJG3">
    <property type="expression patterns" value="baseline"/>
</dbReference>
<dbReference type="OrthoDB" id="1860964at2759"/>
<reference evidence="1" key="2">
    <citation type="submission" date="2017-06" db="EMBL/GenBank/DDBJ databases">
        <title>WGS assembly of Brachypodium distachyon.</title>
        <authorList>
            <consortium name="The International Brachypodium Initiative"/>
            <person name="Lucas S."/>
            <person name="Harmon-Smith M."/>
            <person name="Lail K."/>
            <person name="Tice H."/>
            <person name="Grimwood J."/>
            <person name="Bruce D."/>
            <person name="Barry K."/>
            <person name="Shu S."/>
            <person name="Lindquist E."/>
            <person name="Wang M."/>
            <person name="Pitluck S."/>
            <person name="Vogel J.P."/>
            <person name="Garvin D.F."/>
            <person name="Mockler T.C."/>
            <person name="Schmutz J."/>
            <person name="Rokhsar D."/>
            <person name="Bevan M.W."/>
        </authorList>
    </citation>
    <scope>NUCLEOTIDE SEQUENCE</scope>
    <source>
        <strain evidence="1">Bd21</strain>
    </source>
</reference>
<evidence type="ECO:0000313" key="2">
    <source>
        <dbReference type="EnsemblPlants" id="PNT62172"/>
    </source>
</evidence>
<proteinExistence type="predicted"/>
<reference evidence="1 2" key="1">
    <citation type="journal article" date="2010" name="Nature">
        <title>Genome sequencing and analysis of the model grass Brachypodium distachyon.</title>
        <authorList>
            <consortium name="International Brachypodium Initiative"/>
        </authorList>
    </citation>
    <scope>NUCLEOTIDE SEQUENCE [LARGE SCALE GENOMIC DNA]</scope>
    <source>
        <strain evidence="1">Bd21</strain>
        <strain evidence="2">cv. Bd21</strain>
    </source>
</reference>
<reference evidence="2" key="3">
    <citation type="submission" date="2018-08" db="UniProtKB">
        <authorList>
            <consortium name="EnsemblPlants"/>
        </authorList>
    </citation>
    <scope>IDENTIFICATION</scope>
    <source>
        <strain evidence="2">cv. Bd21</strain>
    </source>
</reference>
<dbReference type="Gramene" id="PNT62172">
    <property type="protein sequence ID" value="PNT62172"/>
    <property type="gene ID" value="BRADI_5g26680v3"/>
</dbReference>
<sequence length="206" mass="22468">MAMASIVSKLARAAFATCASPSAARPAAAIPTVVSKLARAALATRASPSAARPAAAIPTIVSPAGGPKSEEVGPNSKVAPHALVGNDRTEVDPDENVFKSKDAMWALYEKWCKFHGVVRDRSEMKRRFKTFSESARQVYESGGLMYMSQFSDMTMEEITLLHCRPRLSGYIRRKRYLDQRKHGLRRYARHAGNAPIGAGLPGYKST</sequence>
<name>A0A2K2CJG3_BRADI</name>
<accession>A0A2K2CJG3</accession>
<dbReference type="SUPFAM" id="SSF54001">
    <property type="entry name" value="Cysteine proteinases"/>
    <property type="match status" value="1"/>
</dbReference>
<evidence type="ECO:0000313" key="3">
    <source>
        <dbReference type="Proteomes" id="UP000008810"/>
    </source>
</evidence>
<dbReference type="Proteomes" id="UP000008810">
    <property type="component" value="Chromosome 5"/>
</dbReference>
<dbReference type="GeneID" id="106865581"/>